<dbReference type="AlphaFoldDB" id="A0A1B0A5K7"/>
<dbReference type="Proteomes" id="UP000092445">
    <property type="component" value="Unassembled WGS sequence"/>
</dbReference>
<dbReference type="GO" id="GO:0030036">
    <property type="term" value="P:actin cytoskeleton organization"/>
    <property type="evidence" value="ECO:0007669"/>
    <property type="project" value="TreeGrafter"/>
</dbReference>
<reference evidence="2" key="1">
    <citation type="submission" date="2014-03" db="EMBL/GenBank/DDBJ databases">
        <authorList>
            <person name="Aksoy S."/>
            <person name="Warren W."/>
            <person name="Wilson R.K."/>
        </authorList>
    </citation>
    <scope>NUCLEOTIDE SEQUENCE [LARGE SCALE GENOMIC DNA]</scope>
    <source>
        <strain evidence="2">IAEA</strain>
    </source>
</reference>
<protein>
    <submittedName>
        <fullName evidence="1">Uncharacterized protein</fullName>
    </submittedName>
</protein>
<dbReference type="EnsemblMetazoa" id="GPAI035141-RA">
    <property type="protein sequence ID" value="GPAI035141-PA"/>
    <property type="gene ID" value="GPAI035141"/>
</dbReference>
<accession>A0A1B0A5K7</accession>
<organism evidence="1 2">
    <name type="scientific">Glossina pallidipes</name>
    <name type="common">Tsetse fly</name>
    <dbReference type="NCBI Taxonomy" id="7398"/>
    <lineage>
        <taxon>Eukaryota</taxon>
        <taxon>Metazoa</taxon>
        <taxon>Ecdysozoa</taxon>
        <taxon>Arthropoda</taxon>
        <taxon>Hexapoda</taxon>
        <taxon>Insecta</taxon>
        <taxon>Pterygota</taxon>
        <taxon>Neoptera</taxon>
        <taxon>Endopterygota</taxon>
        <taxon>Diptera</taxon>
        <taxon>Brachycera</taxon>
        <taxon>Muscomorpha</taxon>
        <taxon>Hippoboscoidea</taxon>
        <taxon>Glossinidae</taxon>
        <taxon>Glossina</taxon>
    </lineage>
</organism>
<sequence length="419" mass="47833">MSGRVLERPETSFASESTPSLLIHKNKSNTLGRILRPWKWRENKTSERSSKWAKFTKILIPKSVEVKIFMHDNSKEHKRGCRVLPPNPLGNIQRNGEDPRYENSIANSMKNTNNCFITNGLIASYDNSSASVHNSEDNDQSSPMKNTNNCFITNGLIASYDNSSLAVHNSDDNDQSSPNAVDLQPTALTKYPLFAEQLRKRLATRNNGYHRSTSISQCPLIFGHNAINNCSLNRLQVFNIRLASTMENKDNAKSILIPKMGRVRDKDGRRGIYCSDDKITQVNLGSKASLSFKMRSHSDKQRRHMQDRKGIIVAQLIKQLSVRPTDEEELIESDILTTQASAVKELKEKKIIRFNDDVEVSQAHDYDRRGDKPWKRWTVKQKAAICKELNKFKLSEMEVHESSRHLIKLHRAVTTNFKI</sequence>
<proteinExistence type="predicted"/>
<evidence type="ECO:0000313" key="1">
    <source>
        <dbReference type="EnsemblMetazoa" id="GPAI035141-PA"/>
    </source>
</evidence>
<dbReference type="VEuPathDB" id="VectorBase:GPAI035141"/>
<dbReference type="PANTHER" id="PTHR12751">
    <property type="entry name" value="PHOSPHATASE AND ACTIN REGULATOR PHACTR"/>
    <property type="match status" value="1"/>
</dbReference>
<dbReference type="PANTHER" id="PTHR12751:SF18">
    <property type="entry name" value="PHOSPHATASE AND ACTIN REGULATOR 1"/>
    <property type="match status" value="1"/>
</dbReference>
<dbReference type="GO" id="GO:0003779">
    <property type="term" value="F:actin binding"/>
    <property type="evidence" value="ECO:0007669"/>
    <property type="project" value="TreeGrafter"/>
</dbReference>
<reference evidence="1" key="2">
    <citation type="submission" date="2020-05" db="UniProtKB">
        <authorList>
            <consortium name="EnsemblMetazoa"/>
        </authorList>
    </citation>
    <scope>IDENTIFICATION</scope>
    <source>
        <strain evidence="1">IAEA</strain>
    </source>
</reference>
<evidence type="ECO:0000313" key="2">
    <source>
        <dbReference type="Proteomes" id="UP000092445"/>
    </source>
</evidence>
<keyword evidence="2" id="KW-1185">Reference proteome</keyword>
<name>A0A1B0A5K7_GLOPL</name>